<organism evidence="7 8">
    <name type="scientific">Rhodothermus profundi</name>
    <dbReference type="NCBI Taxonomy" id="633813"/>
    <lineage>
        <taxon>Bacteria</taxon>
        <taxon>Pseudomonadati</taxon>
        <taxon>Rhodothermota</taxon>
        <taxon>Rhodothermia</taxon>
        <taxon>Rhodothermales</taxon>
        <taxon>Rhodothermaceae</taxon>
        <taxon>Rhodothermus</taxon>
    </lineage>
</organism>
<evidence type="ECO:0000313" key="7">
    <source>
        <dbReference type="EMBL" id="SHL02810.1"/>
    </source>
</evidence>
<dbReference type="InterPro" id="IPR003593">
    <property type="entry name" value="AAA+_ATPase"/>
</dbReference>
<dbReference type="InterPro" id="IPR003439">
    <property type="entry name" value="ABC_transporter-like_ATP-bd"/>
</dbReference>
<dbReference type="InterPro" id="IPR050763">
    <property type="entry name" value="ABC_transporter_ATP-binding"/>
</dbReference>
<dbReference type="PANTHER" id="PTHR42711:SF5">
    <property type="entry name" value="ABC TRANSPORTER ATP-BINDING PROTEIN NATA"/>
    <property type="match status" value="1"/>
</dbReference>
<proteinExistence type="inferred from homology"/>
<evidence type="ECO:0000256" key="1">
    <source>
        <dbReference type="ARBA" id="ARBA00005417"/>
    </source>
</evidence>
<dbReference type="PANTHER" id="PTHR42711">
    <property type="entry name" value="ABC TRANSPORTER ATP-BINDING PROTEIN"/>
    <property type="match status" value="1"/>
</dbReference>
<dbReference type="RefSeq" id="WP_072716366.1">
    <property type="nucleotide sequence ID" value="NZ_FRAU01000010.1"/>
</dbReference>
<gene>
    <name evidence="7" type="ORF">SAMN04488087_2563</name>
</gene>
<dbReference type="InterPro" id="IPR017871">
    <property type="entry name" value="ABC_transporter-like_CS"/>
</dbReference>
<keyword evidence="5 7" id="KW-0067">ATP-binding</keyword>
<keyword evidence="3" id="KW-0536">Nodulation</keyword>
<name>A0A1M6X9Z5_9BACT</name>
<accession>A0A1M6X9Z5</accession>
<dbReference type="GO" id="GO:0005524">
    <property type="term" value="F:ATP binding"/>
    <property type="evidence" value="ECO:0007669"/>
    <property type="project" value="UniProtKB-KW"/>
</dbReference>
<evidence type="ECO:0000256" key="2">
    <source>
        <dbReference type="ARBA" id="ARBA00022448"/>
    </source>
</evidence>
<comment type="similarity">
    <text evidence="1">Belongs to the ABC transporter superfamily.</text>
</comment>
<dbReference type="SMART" id="SM00382">
    <property type="entry name" value="AAA"/>
    <property type="match status" value="1"/>
</dbReference>
<protein>
    <submittedName>
        <fullName evidence="7">ABC-2 type transport system ATP-binding protein</fullName>
    </submittedName>
</protein>
<reference evidence="8" key="1">
    <citation type="submission" date="2016-11" db="EMBL/GenBank/DDBJ databases">
        <authorList>
            <person name="Varghese N."/>
            <person name="Submissions S."/>
        </authorList>
    </citation>
    <scope>NUCLEOTIDE SEQUENCE [LARGE SCALE GENOMIC DNA]</scope>
    <source>
        <strain evidence="8">DSM 22212</strain>
    </source>
</reference>
<keyword evidence="2" id="KW-0813">Transport</keyword>
<dbReference type="Gene3D" id="3.40.50.300">
    <property type="entry name" value="P-loop containing nucleotide triphosphate hydrolases"/>
    <property type="match status" value="1"/>
</dbReference>
<keyword evidence="8" id="KW-1185">Reference proteome</keyword>
<dbReference type="Pfam" id="PF00005">
    <property type="entry name" value="ABC_tran"/>
    <property type="match status" value="1"/>
</dbReference>
<evidence type="ECO:0000313" key="8">
    <source>
        <dbReference type="Proteomes" id="UP000185812"/>
    </source>
</evidence>
<evidence type="ECO:0000256" key="4">
    <source>
        <dbReference type="ARBA" id="ARBA00022741"/>
    </source>
</evidence>
<evidence type="ECO:0000256" key="3">
    <source>
        <dbReference type="ARBA" id="ARBA00022458"/>
    </source>
</evidence>
<dbReference type="CDD" id="cd03230">
    <property type="entry name" value="ABC_DR_subfamily_A"/>
    <property type="match status" value="1"/>
</dbReference>
<sequence>MEIRLIRLKKRYGETMAVDIPELTIRSGELVGVVGRNGAGKTTLLRLILDLVAPTEGQVLLDGQDVRQTAAWKQQTSAYLDDSFLIPFLTPDEYLTLVGQVYGLDENTYRARLEALASFLDPALLATRTYVRDLSAGNRQRVGLAAALLVQPRLLVLDEPFAHLDPTACQQLTRLLQLHQQQRHATILFTSHHLNEVVGLAQRILVMQDGRIVRDVTEGASAQQELEAYFAGLSKAS</sequence>
<dbReference type="GO" id="GO:0016887">
    <property type="term" value="F:ATP hydrolysis activity"/>
    <property type="evidence" value="ECO:0007669"/>
    <property type="project" value="InterPro"/>
</dbReference>
<evidence type="ECO:0000259" key="6">
    <source>
        <dbReference type="PROSITE" id="PS50893"/>
    </source>
</evidence>
<dbReference type="STRING" id="633813.SAMN04488087_2563"/>
<evidence type="ECO:0000256" key="5">
    <source>
        <dbReference type="ARBA" id="ARBA00022840"/>
    </source>
</evidence>
<dbReference type="SUPFAM" id="SSF52540">
    <property type="entry name" value="P-loop containing nucleoside triphosphate hydrolases"/>
    <property type="match status" value="1"/>
</dbReference>
<dbReference type="OrthoDB" id="9801987at2"/>
<dbReference type="Proteomes" id="UP000185812">
    <property type="component" value="Unassembled WGS sequence"/>
</dbReference>
<dbReference type="InterPro" id="IPR027417">
    <property type="entry name" value="P-loop_NTPase"/>
</dbReference>
<dbReference type="PROSITE" id="PS00211">
    <property type="entry name" value="ABC_TRANSPORTER_1"/>
    <property type="match status" value="1"/>
</dbReference>
<feature type="domain" description="ABC transporter" evidence="6">
    <location>
        <begin position="3"/>
        <end position="234"/>
    </location>
</feature>
<dbReference type="PROSITE" id="PS50893">
    <property type="entry name" value="ABC_TRANSPORTER_2"/>
    <property type="match status" value="1"/>
</dbReference>
<dbReference type="AlphaFoldDB" id="A0A1M6X9Z5"/>
<dbReference type="EMBL" id="FRAU01000010">
    <property type="protein sequence ID" value="SHL02810.1"/>
    <property type="molecule type" value="Genomic_DNA"/>
</dbReference>
<keyword evidence="4" id="KW-0547">Nucleotide-binding</keyword>